<evidence type="ECO:0000313" key="9">
    <source>
        <dbReference type="Proteomes" id="UP000092600"/>
    </source>
</evidence>
<evidence type="ECO:0000259" key="7">
    <source>
        <dbReference type="PROSITE" id="PS51214"/>
    </source>
</evidence>
<feature type="region of interest" description="Disordered" evidence="6">
    <location>
        <begin position="1"/>
        <end position="115"/>
    </location>
</feature>
<evidence type="ECO:0000256" key="2">
    <source>
        <dbReference type="ARBA" id="ARBA00022448"/>
    </source>
</evidence>
<evidence type="ECO:0000256" key="3">
    <source>
        <dbReference type="ARBA" id="ARBA00022927"/>
    </source>
</evidence>
<dbReference type="AlphaFoldDB" id="A0A199VWX8"/>
<sequence length="416" mass="46315">MSLRPRTTTRGDARRRSYKAWVDAGEARRRREAYLLDLRRSKRHGDLLKRRRRRHDDDDEDHDSASPPLSPRHPEPRDHAAPDPPSPSSSPPPPPAAAAEGDDDAGDSELGNLPGMVERVWSDNPALQLEATSQFRRLLSIEKNPLIEEVIKAGVVPRFVAFLSLHELPQLQLEAAWALTNIAAGTTEHTQIVIKHGAVPKLVELLDSPRHNVRLQMKPILKILRQLINSIDENILADACWALCYLSGGTIHEIEVVVEAGVCPPLVKLLLHPSPNVLTPVILTIANITAGNDSQTEVIVENGVLPCLFQLLTHRYEKRIRKEACLTVSNITLRGIVQIQSDKKSGKTGTNPYVELVNECGGLDKIENLQEFDNDEVYKKAIEILESYWDEEDQNEAPIFRGSGVSSEGAFEFDVS</sequence>
<reference evidence="8 9" key="1">
    <citation type="journal article" date="2016" name="DNA Res.">
        <title>The draft genome of MD-2 pineapple using hybrid error correction of long reads.</title>
        <authorList>
            <person name="Redwan R.M."/>
            <person name="Saidin A."/>
            <person name="Kumar S.V."/>
        </authorList>
    </citation>
    <scope>NUCLEOTIDE SEQUENCE [LARGE SCALE GENOMIC DNA]</scope>
    <source>
        <strain evidence="9">cv. MD2</strain>
        <tissue evidence="8">Leaf</tissue>
    </source>
</reference>
<dbReference type="GO" id="GO:0061608">
    <property type="term" value="F:nuclear import signal receptor activity"/>
    <property type="evidence" value="ECO:0007669"/>
    <property type="project" value="InterPro"/>
</dbReference>
<dbReference type="Pfam" id="PF00514">
    <property type="entry name" value="Arm"/>
    <property type="match status" value="5"/>
</dbReference>
<feature type="compositionally biased region" description="Basic and acidic residues" evidence="6">
    <location>
        <begin position="72"/>
        <end position="81"/>
    </location>
</feature>
<name>A0A199VWX8_ANACO</name>
<comment type="caution">
    <text evidence="8">The sequence shown here is derived from an EMBL/GenBank/DDBJ whole genome shotgun (WGS) entry which is preliminary data.</text>
</comment>
<dbReference type="PROSITE" id="PS50176">
    <property type="entry name" value="ARM_REPEAT"/>
    <property type="match status" value="1"/>
</dbReference>
<dbReference type="PANTHER" id="PTHR23316">
    <property type="entry name" value="IMPORTIN ALPHA"/>
    <property type="match status" value="1"/>
</dbReference>
<keyword evidence="3" id="KW-0653">Protein transport</keyword>
<dbReference type="STRING" id="4615.A0A199VWX8"/>
<gene>
    <name evidence="8" type="ORF">ACMD2_05829</name>
</gene>
<comment type="similarity">
    <text evidence="1">Belongs to the importin alpha family.</text>
</comment>
<feature type="repeat" description="ARM" evidence="4">
    <location>
        <begin position="261"/>
        <end position="303"/>
    </location>
</feature>
<organism evidence="8 9">
    <name type="scientific">Ananas comosus</name>
    <name type="common">Pineapple</name>
    <name type="synonym">Ananas ananas</name>
    <dbReference type="NCBI Taxonomy" id="4615"/>
    <lineage>
        <taxon>Eukaryota</taxon>
        <taxon>Viridiplantae</taxon>
        <taxon>Streptophyta</taxon>
        <taxon>Embryophyta</taxon>
        <taxon>Tracheophyta</taxon>
        <taxon>Spermatophyta</taxon>
        <taxon>Magnoliopsida</taxon>
        <taxon>Liliopsida</taxon>
        <taxon>Poales</taxon>
        <taxon>Bromeliaceae</taxon>
        <taxon>Bromelioideae</taxon>
        <taxon>Ananas</taxon>
    </lineage>
</organism>
<dbReference type="SUPFAM" id="SSF48371">
    <property type="entry name" value="ARM repeat"/>
    <property type="match status" value="1"/>
</dbReference>
<dbReference type="GO" id="GO:0006606">
    <property type="term" value="P:protein import into nucleus"/>
    <property type="evidence" value="ECO:0007669"/>
    <property type="project" value="InterPro"/>
</dbReference>
<feature type="compositionally biased region" description="Pro residues" evidence="6">
    <location>
        <begin position="82"/>
        <end position="96"/>
    </location>
</feature>
<evidence type="ECO:0000256" key="6">
    <source>
        <dbReference type="SAM" id="MobiDB-lite"/>
    </source>
</evidence>
<dbReference type="Gene3D" id="1.25.10.10">
    <property type="entry name" value="Leucine-rich Repeat Variant"/>
    <property type="match status" value="2"/>
</dbReference>
<dbReference type="InterPro" id="IPR016024">
    <property type="entry name" value="ARM-type_fold"/>
</dbReference>
<evidence type="ECO:0000256" key="5">
    <source>
        <dbReference type="PROSITE-ProRule" id="PRU00561"/>
    </source>
</evidence>
<dbReference type="EMBL" id="LSRQ01000610">
    <property type="protein sequence ID" value="OAY81742.1"/>
    <property type="molecule type" value="Genomic_DNA"/>
</dbReference>
<evidence type="ECO:0000313" key="8">
    <source>
        <dbReference type="EMBL" id="OAY81742.1"/>
    </source>
</evidence>
<keyword evidence="2 5" id="KW-0813">Transport</keyword>
<dbReference type="Proteomes" id="UP000092600">
    <property type="component" value="Unassembled WGS sequence"/>
</dbReference>
<feature type="domain" description="IBB" evidence="7">
    <location>
        <begin position="1"/>
        <end position="60"/>
    </location>
</feature>
<dbReference type="InterPro" id="IPR000225">
    <property type="entry name" value="Armadillo"/>
</dbReference>
<evidence type="ECO:0000256" key="4">
    <source>
        <dbReference type="PROSITE-ProRule" id="PRU00259"/>
    </source>
</evidence>
<evidence type="ECO:0000256" key="1">
    <source>
        <dbReference type="ARBA" id="ARBA00010394"/>
    </source>
</evidence>
<dbReference type="InterPro" id="IPR011989">
    <property type="entry name" value="ARM-like"/>
</dbReference>
<dbReference type="PROSITE" id="PS51214">
    <property type="entry name" value="IBB"/>
    <property type="match status" value="1"/>
</dbReference>
<protein>
    <submittedName>
        <fullName evidence="8">Importin subunit alpha</fullName>
    </submittedName>
</protein>
<dbReference type="InterPro" id="IPR002652">
    <property type="entry name" value="Importin-a_IBB"/>
</dbReference>
<accession>A0A199VWX8</accession>
<dbReference type="Pfam" id="PF01749">
    <property type="entry name" value="IBB"/>
    <property type="match status" value="1"/>
</dbReference>
<feature type="compositionally biased region" description="Basic and acidic residues" evidence="6">
    <location>
        <begin position="25"/>
        <end position="48"/>
    </location>
</feature>
<proteinExistence type="inferred from homology"/>
<dbReference type="SMART" id="SM00185">
    <property type="entry name" value="ARM"/>
    <property type="match status" value="4"/>
</dbReference>
<dbReference type="InterPro" id="IPR032413">
    <property type="entry name" value="Arm_3"/>
</dbReference>
<dbReference type="Pfam" id="PF16186">
    <property type="entry name" value="Arm_3"/>
    <property type="match status" value="1"/>
</dbReference>